<dbReference type="InterPro" id="IPR021932">
    <property type="entry name" value="DUF3545"/>
</dbReference>
<keyword evidence="3" id="KW-1185">Reference proteome</keyword>
<protein>
    <submittedName>
        <fullName evidence="2">DUF3545 family protein</fullName>
    </submittedName>
</protein>
<feature type="region of interest" description="Disordered" evidence="1">
    <location>
        <begin position="1"/>
        <end position="28"/>
    </location>
</feature>
<evidence type="ECO:0000313" key="3">
    <source>
        <dbReference type="Proteomes" id="UP001247805"/>
    </source>
</evidence>
<name>A0ABU3SRZ8_9ALTE</name>
<dbReference type="Proteomes" id="UP001247805">
    <property type="component" value="Unassembled WGS sequence"/>
</dbReference>
<accession>A0ABU3SRZ8</accession>
<organism evidence="2 3">
    <name type="scientific">Paraglaciecola aquimarina</name>
    <dbReference type="NCBI Taxonomy" id="1235557"/>
    <lineage>
        <taxon>Bacteria</taxon>
        <taxon>Pseudomonadati</taxon>
        <taxon>Pseudomonadota</taxon>
        <taxon>Gammaproteobacteria</taxon>
        <taxon>Alteromonadales</taxon>
        <taxon>Alteromonadaceae</taxon>
        <taxon>Paraglaciecola</taxon>
    </lineage>
</organism>
<gene>
    <name evidence="2" type="ORF">RS130_01395</name>
</gene>
<reference evidence="2 3" key="1">
    <citation type="submission" date="2023-10" db="EMBL/GenBank/DDBJ databases">
        <title>Glaciecola aquimarina strain GGW-M5 nov., isolated from a coastal seawater.</title>
        <authorList>
            <person name="Bayburt H."/>
            <person name="Kim J.M."/>
            <person name="Choi B.J."/>
            <person name="Jeon C.O."/>
        </authorList>
    </citation>
    <scope>NUCLEOTIDE SEQUENCE [LARGE SCALE GENOMIC DNA]</scope>
    <source>
        <strain evidence="2 3">KCTC 32108</strain>
    </source>
</reference>
<evidence type="ECO:0000256" key="1">
    <source>
        <dbReference type="SAM" id="MobiDB-lite"/>
    </source>
</evidence>
<dbReference type="Pfam" id="PF12065">
    <property type="entry name" value="DUF3545"/>
    <property type="match status" value="1"/>
</dbReference>
<sequence length="56" mass="6729">MNKFELLSTADSENRTPKSKNNKRKWREIEAIHDRQRLRQELSELGMSPEDQLEML</sequence>
<comment type="caution">
    <text evidence="2">The sequence shown here is derived from an EMBL/GenBank/DDBJ whole genome shotgun (WGS) entry which is preliminary data.</text>
</comment>
<feature type="compositionally biased region" description="Basic residues" evidence="1">
    <location>
        <begin position="17"/>
        <end position="26"/>
    </location>
</feature>
<dbReference type="RefSeq" id="WP_316024461.1">
    <property type="nucleotide sequence ID" value="NZ_JAWDIO010000002.1"/>
</dbReference>
<evidence type="ECO:0000313" key="2">
    <source>
        <dbReference type="EMBL" id="MDU0352752.1"/>
    </source>
</evidence>
<proteinExistence type="predicted"/>
<dbReference type="EMBL" id="JAWDIO010000002">
    <property type="protein sequence ID" value="MDU0352752.1"/>
    <property type="molecule type" value="Genomic_DNA"/>
</dbReference>